<evidence type="ECO:0000313" key="3">
    <source>
        <dbReference type="Proteomes" id="UP000516437"/>
    </source>
</evidence>
<name>A0A6A1W5Q2_9ROSI</name>
<evidence type="ECO:0000256" key="1">
    <source>
        <dbReference type="SAM" id="MobiDB-lite"/>
    </source>
</evidence>
<dbReference type="AlphaFoldDB" id="A0A6A1W5Q2"/>
<gene>
    <name evidence="2" type="ORF">CJ030_MR3G015835</name>
</gene>
<evidence type="ECO:0008006" key="4">
    <source>
        <dbReference type="Google" id="ProtNLM"/>
    </source>
</evidence>
<protein>
    <recommendedName>
        <fullName evidence="4">DUF3741 domain-containing protein</fullName>
    </recommendedName>
</protein>
<sequence length="1067" mass="120024">MAKKSVFAQKLLDDLRLRKERIAASESSNRSEAMAIDAYAYSKHTHKGSRDVKALGTIGSRSIYKQNRSSGNNRLPVVEEASKQIVTYARGQSSEKMGDLSLALAFAFENGGIIRTDSSSNNPILGFLNQIGRKSMDFGKMEISSADRHRSSSRSFPTLSHLHIKEISKGAEKLNQILRACSGGLNFDRYSVEIGKELLKGAMDLEESLRMLVNLQEASEYIVSPQRKNRIILLEDDEDNEDNMVGVAEQQQLGWPKFSFDKPSRLKALTYGTEANNKNHEKQPLITSKSVSHKRSASYGPDIKTLAAFSEQKNPSSSSQSKPENGRISNVIAKLMGLDHLPEQADNKHTKQKDSTPRQKIEGMPVQRTTKGSTKNAVQKTKDTTNPEPPKRPKMTEAKRNLVTQDATYVSQGGKNMPTRNASFEATIHNRNPPRKDLEQTQPGTTSEKATVKNEKLRSNVGQLTQNTGNQNNIHDQMRKQHREQKGKVMRNTKESTSWEELHQMKAYGYNRSEAAETLQRETRYIESMIQPAKRSANKFLSSNQEKSQNSLQLQQLYILQKPEHQGDKDLGEESEQQSAKQKMQVSKQKASEMRSKSSSNTPHDVINWQKKHQHITQAASSKKSSTEAIHAEQSEGYPNGRHHEDLAAEESSTDLNFKRKALVDRRSDHNFSPKNSECKPGREKVHVPPVMEGKPVSVPATWTANSAKRRKNEIPRRLDEVVTRRNGTLHNFTRPLKHQNSILQEVKPRRNDKFSGYKGAEQLRANRSKEAESHIVKSNKSASSIQPLNVAHITKEAEQASFYYSSPEDGCQSLKELTLPPDDRASGQNMMPKIRNGQQDQAPDFCEDEELNPCKLPSDELTGMVGDGTGISYHSELEHVGIPTSGMQEPLTESENCLKQTLIMSELFLNTAEALFKLNIPFDLLHASGTYYCRDEESKLISDCGYEVMKRKGSRHELIIHPCAKISIGSIKAQSLDGLIKQLQKDFGTLKFYGRIGNPNCSIEEYLPKMLESDIHDREPDVNSMWDSGWSEIMFALLEKDDVIRDVEKHVLNGLVAEITRDLLPI</sequence>
<dbReference type="PANTHER" id="PTHR34282">
    <property type="entry name" value="OS01G0228800 PROTEIN-RELATED"/>
    <property type="match status" value="1"/>
</dbReference>
<feature type="region of interest" description="Disordered" evidence="1">
    <location>
        <begin position="425"/>
        <end position="498"/>
    </location>
</feature>
<feature type="region of interest" description="Disordered" evidence="1">
    <location>
        <begin position="271"/>
        <end position="297"/>
    </location>
</feature>
<feature type="compositionally biased region" description="Polar residues" evidence="1">
    <location>
        <begin position="577"/>
        <end position="589"/>
    </location>
</feature>
<feature type="compositionally biased region" description="Polar residues" evidence="1">
    <location>
        <begin position="367"/>
        <end position="379"/>
    </location>
</feature>
<dbReference type="Proteomes" id="UP000516437">
    <property type="component" value="Chromosome 3"/>
</dbReference>
<comment type="caution">
    <text evidence="2">The sequence shown here is derived from an EMBL/GenBank/DDBJ whole genome shotgun (WGS) entry which is preliminary data.</text>
</comment>
<proteinExistence type="predicted"/>
<keyword evidence="3" id="KW-1185">Reference proteome</keyword>
<dbReference type="EMBL" id="RXIC02000021">
    <property type="protein sequence ID" value="KAB1220582.1"/>
    <property type="molecule type" value="Genomic_DNA"/>
</dbReference>
<feature type="compositionally biased region" description="Low complexity" evidence="1">
    <location>
        <begin position="460"/>
        <end position="473"/>
    </location>
</feature>
<dbReference type="PANTHER" id="PTHR34282:SF1">
    <property type="entry name" value="DUF3741 DOMAIN-CONTAINING PROTEIN"/>
    <property type="match status" value="1"/>
</dbReference>
<reference evidence="2 3" key="1">
    <citation type="journal article" date="2019" name="Plant Biotechnol. J.">
        <title>The red bayberry genome and genetic basis of sex determination.</title>
        <authorList>
            <person name="Jia H.M."/>
            <person name="Jia H.J."/>
            <person name="Cai Q.L."/>
            <person name="Wang Y."/>
            <person name="Zhao H.B."/>
            <person name="Yang W.F."/>
            <person name="Wang G.Y."/>
            <person name="Li Y.H."/>
            <person name="Zhan D.L."/>
            <person name="Shen Y.T."/>
            <person name="Niu Q.F."/>
            <person name="Chang L."/>
            <person name="Qiu J."/>
            <person name="Zhao L."/>
            <person name="Xie H.B."/>
            <person name="Fu W.Y."/>
            <person name="Jin J."/>
            <person name="Li X.W."/>
            <person name="Jiao Y."/>
            <person name="Zhou C.C."/>
            <person name="Tu T."/>
            <person name="Chai C.Y."/>
            <person name="Gao J.L."/>
            <person name="Fan L.J."/>
            <person name="van de Weg E."/>
            <person name="Wang J.Y."/>
            <person name="Gao Z.S."/>
        </authorList>
    </citation>
    <scope>NUCLEOTIDE SEQUENCE [LARGE SCALE GENOMIC DNA]</scope>
    <source>
        <tissue evidence="2">Leaves</tissue>
    </source>
</reference>
<feature type="compositionally biased region" description="Polar residues" evidence="1">
    <location>
        <begin position="440"/>
        <end position="449"/>
    </location>
</feature>
<feature type="compositionally biased region" description="Basic and acidic residues" evidence="1">
    <location>
        <begin position="669"/>
        <end position="687"/>
    </location>
</feature>
<feature type="region of interest" description="Disordered" evidence="1">
    <location>
        <begin position="566"/>
        <end position="643"/>
    </location>
</feature>
<feature type="compositionally biased region" description="Basic and acidic residues" evidence="1">
    <location>
        <begin position="476"/>
        <end position="487"/>
    </location>
</feature>
<feature type="region of interest" description="Disordered" evidence="1">
    <location>
        <begin position="669"/>
        <end position="698"/>
    </location>
</feature>
<feature type="compositionally biased region" description="Basic and acidic residues" evidence="1">
    <location>
        <begin position="380"/>
        <end position="400"/>
    </location>
</feature>
<dbReference type="OrthoDB" id="761625at2759"/>
<feature type="compositionally biased region" description="Basic and acidic residues" evidence="1">
    <location>
        <begin position="342"/>
        <end position="361"/>
    </location>
</feature>
<evidence type="ECO:0000313" key="2">
    <source>
        <dbReference type="EMBL" id="KAB1220582.1"/>
    </source>
</evidence>
<feature type="compositionally biased region" description="Polar residues" evidence="1">
    <location>
        <begin position="616"/>
        <end position="628"/>
    </location>
</feature>
<organism evidence="2 3">
    <name type="scientific">Morella rubra</name>
    <name type="common">Chinese bayberry</name>
    <dbReference type="NCBI Taxonomy" id="262757"/>
    <lineage>
        <taxon>Eukaryota</taxon>
        <taxon>Viridiplantae</taxon>
        <taxon>Streptophyta</taxon>
        <taxon>Embryophyta</taxon>
        <taxon>Tracheophyta</taxon>
        <taxon>Spermatophyta</taxon>
        <taxon>Magnoliopsida</taxon>
        <taxon>eudicotyledons</taxon>
        <taxon>Gunneridae</taxon>
        <taxon>Pentapetalae</taxon>
        <taxon>rosids</taxon>
        <taxon>fabids</taxon>
        <taxon>Fagales</taxon>
        <taxon>Myricaceae</taxon>
        <taxon>Morella</taxon>
    </lineage>
</organism>
<feature type="region of interest" description="Disordered" evidence="1">
    <location>
        <begin position="342"/>
        <end position="401"/>
    </location>
</feature>
<accession>A0A6A1W5Q2</accession>